<organism evidence="3 4">
    <name type="scientific">Methanospirillum purgamenti</name>
    <dbReference type="NCBI Taxonomy" id="2834276"/>
    <lineage>
        <taxon>Archaea</taxon>
        <taxon>Methanobacteriati</taxon>
        <taxon>Methanobacteriota</taxon>
        <taxon>Stenosarchaea group</taxon>
        <taxon>Methanomicrobia</taxon>
        <taxon>Methanomicrobiales</taxon>
        <taxon>Methanospirillaceae</taxon>
        <taxon>Methanospirillum</taxon>
    </lineage>
</organism>
<dbReference type="Gene3D" id="3.40.50.10770">
    <property type="entry name" value="Hypothetical protein VC1899 like domain (Restriction endonuclease-like)"/>
    <property type="match status" value="1"/>
</dbReference>
<protein>
    <submittedName>
        <fullName evidence="3">Transcriptional regulator</fullName>
    </submittedName>
</protein>
<proteinExistence type="predicted"/>
<dbReference type="InterPro" id="IPR046260">
    <property type="entry name" value="HFX_2341-like_N"/>
</dbReference>
<dbReference type="GeneID" id="65098059"/>
<feature type="domain" description="DUF6293" evidence="2">
    <location>
        <begin position="163"/>
        <end position="266"/>
    </location>
</feature>
<dbReference type="AlphaFoldDB" id="A0A8E7EIJ9"/>
<accession>A0A8E7EIJ9</accession>
<dbReference type="Pfam" id="PF22665">
    <property type="entry name" value="WHD_DUF6293"/>
    <property type="match status" value="1"/>
</dbReference>
<dbReference type="Pfam" id="PF19810">
    <property type="entry name" value="HFX_2341_N"/>
    <property type="match status" value="1"/>
</dbReference>
<dbReference type="EMBL" id="CP075546">
    <property type="protein sequence ID" value="QVV88184.1"/>
    <property type="molecule type" value="Genomic_DNA"/>
</dbReference>
<evidence type="ECO:0000313" key="3">
    <source>
        <dbReference type="EMBL" id="QVV88184.1"/>
    </source>
</evidence>
<dbReference type="KEGG" id="mrtj:KHC33_12705"/>
<dbReference type="Proteomes" id="UP000680656">
    <property type="component" value="Chromosome"/>
</dbReference>
<evidence type="ECO:0000259" key="2">
    <source>
        <dbReference type="Pfam" id="PF22665"/>
    </source>
</evidence>
<dbReference type="RefSeq" id="WP_214419001.1">
    <property type="nucleotide sequence ID" value="NZ_CP075546.1"/>
</dbReference>
<evidence type="ECO:0000313" key="4">
    <source>
        <dbReference type="Proteomes" id="UP000680656"/>
    </source>
</evidence>
<sequence length="280" mass="32030">MTDSHHSPSVHIIPLGYEIDRAIRPFDSENADRVYLLTMKQMEKYNTPEEIQMTARERYYENRVSDILIKKGIQVKTIQIDMFNTLEVMKEVASIIAHEKELNSMIKVNMSACGKITAFATTLAAMAHNVSLYYVRADKYADSTDEVECHGLSICEQERIWNLEKIPLALPDKTKVTVLSLLAGKKEGLFTWEIVDHLIQSGEPGYDIPFREKHKDEMRTVQRRYHTRLNKSTLEPLIVSGHVTKKKVGRYHRITITKSGLYMAAVHGAFIAPEFSEISS</sequence>
<gene>
    <name evidence="3" type="ORF">KHC33_12705</name>
</gene>
<evidence type="ECO:0000259" key="1">
    <source>
        <dbReference type="Pfam" id="PF19810"/>
    </source>
</evidence>
<reference evidence="3 4" key="1">
    <citation type="submission" date="2021-05" db="EMBL/GenBank/DDBJ databases">
        <title>A novel Methanospirillum isolate from a pyrite-forming mixed culture.</title>
        <authorList>
            <person name="Bunk B."/>
            <person name="Sproer C."/>
            <person name="Spring S."/>
            <person name="Pester M."/>
        </authorList>
    </citation>
    <scope>NUCLEOTIDE SEQUENCE [LARGE SCALE GENOMIC DNA]</scope>
    <source>
        <strain evidence="3 4">J.3.6.1-F.2.7.3</strain>
    </source>
</reference>
<feature type="domain" description="HFX-2341-like N-terminal" evidence="1">
    <location>
        <begin position="10"/>
        <end position="140"/>
    </location>
</feature>
<name>A0A8E7EIJ9_9EURY</name>
<keyword evidence="4" id="KW-1185">Reference proteome</keyword>
<dbReference type="InterPro" id="IPR054162">
    <property type="entry name" value="DUF6293_C"/>
</dbReference>